<evidence type="ECO:0000313" key="2">
    <source>
        <dbReference type="Proteomes" id="UP001060215"/>
    </source>
</evidence>
<evidence type="ECO:0000313" key="1">
    <source>
        <dbReference type="EMBL" id="KAI7989705.1"/>
    </source>
</evidence>
<reference evidence="1 2" key="1">
    <citation type="journal article" date="2022" name="Plant J.">
        <title>Chromosome-level genome of Camellia lanceoleosa provides a valuable resource for understanding genome evolution and self-incompatibility.</title>
        <authorList>
            <person name="Gong W."/>
            <person name="Xiao S."/>
            <person name="Wang L."/>
            <person name="Liao Z."/>
            <person name="Chang Y."/>
            <person name="Mo W."/>
            <person name="Hu G."/>
            <person name="Li W."/>
            <person name="Zhao G."/>
            <person name="Zhu H."/>
            <person name="Hu X."/>
            <person name="Ji K."/>
            <person name="Xiang X."/>
            <person name="Song Q."/>
            <person name="Yuan D."/>
            <person name="Jin S."/>
            <person name="Zhang L."/>
        </authorList>
    </citation>
    <scope>NUCLEOTIDE SEQUENCE [LARGE SCALE GENOMIC DNA]</scope>
    <source>
        <strain evidence="1">SQ_2022a</strain>
    </source>
</reference>
<name>A0ACC0FLQ9_9ERIC</name>
<accession>A0ACC0FLQ9</accession>
<gene>
    <name evidence="1" type="ORF">LOK49_LG13G02569</name>
</gene>
<sequence>MSFGSTSGGSGSRTSQRTFEFGRTHVVRPKGKHQATIVWLHGLGDKGSSWSQLLETLPLPNIKWICPTAPTRPVAIFGGFPCTAWFDVGDISEDSPDDLEGLDASAVHVANLLSTEPPDIKLGVGGFSMGAATALYSATCHVFRQYGNGSPYPVHLSAIVGLSGWLPCSRTLKNRLEGSNDAARRAASLPVLLCHGLGDEVVAYNHGENSAQTLSLAGFRNLTFRSYNGLGHYTTPEETDEVCNWLTAWLGLDGSRS</sequence>
<organism evidence="1 2">
    <name type="scientific">Camellia lanceoleosa</name>
    <dbReference type="NCBI Taxonomy" id="1840588"/>
    <lineage>
        <taxon>Eukaryota</taxon>
        <taxon>Viridiplantae</taxon>
        <taxon>Streptophyta</taxon>
        <taxon>Embryophyta</taxon>
        <taxon>Tracheophyta</taxon>
        <taxon>Spermatophyta</taxon>
        <taxon>Magnoliopsida</taxon>
        <taxon>eudicotyledons</taxon>
        <taxon>Gunneridae</taxon>
        <taxon>Pentapetalae</taxon>
        <taxon>asterids</taxon>
        <taxon>Ericales</taxon>
        <taxon>Theaceae</taxon>
        <taxon>Camellia</taxon>
    </lineage>
</organism>
<keyword evidence="2" id="KW-1185">Reference proteome</keyword>
<dbReference type="Proteomes" id="UP001060215">
    <property type="component" value="Chromosome 14"/>
</dbReference>
<proteinExistence type="predicted"/>
<protein>
    <submittedName>
        <fullName evidence="1">Acyl-protein thioesterase 2</fullName>
    </submittedName>
</protein>
<comment type="caution">
    <text evidence="1">The sequence shown here is derived from an EMBL/GenBank/DDBJ whole genome shotgun (WGS) entry which is preliminary data.</text>
</comment>
<dbReference type="EMBL" id="CM045771">
    <property type="protein sequence ID" value="KAI7989705.1"/>
    <property type="molecule type" value="Genomic_DNA"/>
</dbReference>